<dbReference type="PANTHER" id="PTHR42850">
    <property type="entry name" value="METALLOPHOSPHOESTERASE"/>
    <property type="match status" value="1"/>
</dbReference>
<evidence type="ECO:0000259" key="1">
    <source>
        <dbReference type="Pfam" id="PF00149"/>
    </source>
</evidence>
<dbReference type="Gene3D" id="3.60.21.10">
    <property type="match status" value="1"/>
</dbReference>
<gene>
    <name evidence="2" type="ORF">EHS13_25155</name>
</gene>
<proteinExistence type="predicted"/>
<keyword evidence="3" id="KW-1185">Reference proteome</keyword>
<dbReference type="AlphaFoldDB" id="A0A6B8RQG6"/>
<dbReference type="GO" id="GO:0005737">
    <property type="term" value="C:cytoplasm"/>
    <property type="evidence" value="ECO:0007669"/>
    <property type="project" value="TreeGrafter"/>
</dbReference>
<dbReference type="GO" id="GO:0016791">
    <property type="term" value="F:phosphatase activity"/>
    <property type="evidence" value="ECO:0007669"/>
    <property type="project" value="TreeGrafter"/>
</dbReference>
<dbReference type="InterPro" id="IPR050126">
    <property type="entry name" value="Ap4A_hydrolase"/>
</dbReference>
<dbReference type="RefSeq" id="WP_155703039.1">
    <property type="nucleotide sequence ID" value="NZ_CP034235.1"/>
</dbReference>
<dbReference type="KEGG" id="ppsc:EHS13_25155"/>
<dbReference type="InterPro" id="IPR029052">
    <property type="entry name" value="Metallo-depent_PP-like"/>
</dbReference>
<accession>A0A6B8RQG6</accession>
<dbReference type="InterPro" id="IPR004843">
    <property type="entry name" value="Calcineurin-like_PHP"/>
</dbReference>
<dbReference type="Pfam" id="PF00149">
    <property type="entry name" value="Metallophos"/>
    <property type="match status" value="1"/>
</dbReference>
<evidence type="ECO:0000313" key="3">
    <source>
        <dbReference type="Proteomes" id="UP000426246"/>
    </source>
</evidence>
<dbReference type="PANTHER" id="PTHR42850:SF4">
    <property type="entry name" value="ZINC-DEPENDENT ENDOPOLYPHOSPHATASE"/>
    <property type="match status" value="1"/>
</dbReference>
<evidence type="ECO:0000313" key="2">
    <source>
        <dbReference type="EMBL" id="QGQ97942.1"/>
    </source>
</evidence>
<dbReference type="SUPFAM" id="SSF56300">
    <property type="entry name" value="Metallo-dependent phosphatases"/>
    <property type="match status" value="1"/>
</dbReference>
<name>A0A6B8RQG6_9BACL</name>
<organism evidence="2 3">
    <name type="scientific">Paenibacillus psychroresistens</name>
    <dbReference type="NCBI Taxonomy" id="1778678"/>
    <lineage>
        <taxon>Bacteria</taxon>
        <taxon>Bacillati</taxon>
        <taxon>Bacillota</taxon>
        <taxon>Bacilli</taxon>
        <taxon>Bacillales</taxon>
        <taxon>Paenibacillaceae</taxon>
        <taxon>Paenibacillus</taxon>
    </lineage>
</organism>
<dbReference type="OrthoDB" id="384253at2"/>
<protein>
    <submittedName>
        <fullName evidence="2">Serine/threonine protein phosphatase</fullName>
    </submittedName>
</protein>
<sequence>MMGRKFFISDLHGEYIGLIKLLDHVCYDPKTDQLVFGGDLINRGRHSGQLLQEVKRLQQTYPKNVFVLLGNHEEMMINYMCGTSKLWLAHGGYETILSLNEVFRDEAGMQDCLTWVRGLPIVFEDDKFVYTHAGLDPAFGIFEQKRDIIWIMNFFDYNLHPREQLMRVTNGKPIIHGHNPITLEDLIWDGVTMNCDLGSHTADLLVDRNLGLFDLMNNNVYVYRTSSRLIELHELIKI</sequence>
<dbReference type="EMBL" id="CP034235">
    <property type="protein sequence ID" value="QGQ97942.1"/>
    <property type="molecule type" value="Genomic_DNA"/>
</dbReference>
<feature type="domain" description="Calcineurin-like phosphoesterase" evidence="1">
    <location>
        <begin position="7"/>
        <end position="182"/>
    </location>
</feature>
<reference evidence="3" key="1">
    <citation type="submission" date="2018-11" db="EMBL/GenBank/DDBJ databases">
        <title>Complete genome sequence of Paenibacillus sp. ML311-T8.</title>
        <authorList>
            <person name="Nam Y.-D."/>
            <person name="Kang J."/>
            <person name="Chung W.-H."/>
            <person name="Park Y.S."/>
        </authorList>
    </citation>
    <scope>NUCLEOTIDE SEQUENCE [LARGE SCALE GENOMIC DNA]</scope>
    <source>
        <strain evidence="3">ML311-T8</strain>
    </source>
</reference>
<dbReference type="Proteomes" id="UP000426246">
    <property type="component" value="Chromosome"/>
</dbReference>